<gene>
    <name evidence="1" type="ORF">ABR189_25680</name>
</gene>
<sequence length="417" mass="46353">MKESFNMRIKLYTGLCSGYLLLMIGQTAYAQQGINSLYSAYGIGDLEERDYGRNFGTGGAGIARKSLGYLNELNPASYAAIPRQNFLLDLALRGQTVQYTGSNMSQQAGDINFKKLAIGFRVNNWWGASAGVTPFSTVDYKLLSNKYIAGTPTAVTGTTEGNGGINRAFISNGFKLSKNFSAGVSTAFLFGPINSTENFGSDTLFTDFNKYTFNTNFTAGLQYSGKIKDWQLGLGLTYRFNTNLQLQQTINIRNDQDISSYKEDLPREKFQLPAQIGLGLSLNNGPITWVADYRRQQWSGLNNKTSGYTVTDGERFSGGVEYTFQRYYYNMPMDGVSLQAGFSYNKSYLVIKNNQIKDISGTIGASVPNRSGRINYYVGLEVGQRGTNAAGLVKENYVNAIFHFTLRDIWFIKKQYD</sequence>
<accession>A0ABV2TCP0</accession>
<evidence type="ECO:0008006" key="3">
    <source>
        <dbReference type="Google" id="ProtNLM"/>
    </source>
</evidence>
<evidence type="ECO:0000313" key="2">
    <source>
        <dbReference type="Proteomes" id="UP001549749"/>
    </source>
</evidence>
<protein>
    <recommendedName>
        <fullName evidence="3">Long-subunit fatty acid transport protein</fullName>
    </recommendedName>
</protein>
<dbReference type="Gene3D" id="2.40.160.60">
    <property type="entry name" value="Outer membrane protein transport protein (OMPP1/FadL/TodX)"/>
    <property type="match status" value="1"/>
</dbReference>
<dbReference type="SUPFAM" id="SSF56935">
    <property type="entry name" value="Porins"/>
    <property type="match status" value="1"/>
</dbReference>
<dbReference type="RefSeq" id="WP_354663352.1">
    <property type="nucleotide sequence ID" value="NZ_JBEXAC010000002.1"/>
</dbReference>
<name>A0ABV2TCP0_9BACT</name>
<dbReference type="Proteomes" id="UP001549749">
    <property type="component" value="Unassembled WGS sequence"/>
</dbReference>
<reference evidence="1 2" key="1">
    <citation type="submission" date="2024-06" db="EMBL/GenBank/DDBJ databases">
        <title>Chitinophaga defluvii sp. nov., isolated from municipal sewage.</title>
        <authorList>
            <person name="Zhang L."/>
        </authorList>
    </citation>
    <scope>NUCLEOTIDE SEQUENCE [LARGE SCALE GENOMIC DNA]</scope>
    <source>
        <strain evidence="1 2">H8</strain>
    </source>
</reference>
<keyword evidence="2" id="KW-1185">Reference proteome</keyword>
<comment type="caution">
    <text evidence="1">The sequence shown here is derived from an EMBL/GenBank/DDBJ whole genome shotgun (WGS) entry which is preliminary data.</text>
</comment>
<organism evidence="1 2">
    <name type="scientific">Chitinophaga defluvii</name>
    <dbReference type="NCBI Taxonomy" id="3163343"/>
    <lineage>
        <taxon>Bacteria</taxon>
        <taxon>Pseudomonadati</taxon>
        <taxon>Bacteroidota</taxon>
        <taxon>Chitinophagia</taxon>
        <taxon>Chitinophagales</taxon>
        <taxon>Chitinophagaceae</taxon>
        <taxon>Chitinophaga</taxon>
    </lineage>
</organism>
<proteinExistence type="predicted"/>
<evidence type="ECO:0000313" key="1">
    <source>
        <dbReference type="EMBL" id="MET7000799.1"/>
    </source>
</evidence>
<dbReference type="EMBL" id="JBEXAC010000002">
    <property type="protein sequence ID" value="MET7000799.1"/>
    <property type="molecule type" value="Genomic_DNA"/>
</dbReference>